<accession>A0ABT8LKC1</accession>
<dbReference type="NCBIfam" id="TIGR02937">
    <property type="entry name" value="sigma70-ECF"/>
    <property type="match status" value="1"/>
</dbReference>
<evidence type="ECO:0000313" key="8">
    <source>
        <dbReference type="Proteomes" id="UP001172083"/>
    </source>
</evidence>
<evidence type="ECO:0000256" key="1">
    <source>
        <dbReference type="ARBA" id="ARBA00010641"/>
    </source>
</evidence>
<dbReference type="InterPro" id="IPR039425">
    <property type="entry name" value="RNA_pol_sigma-70-like"/>
</dbReference>
<dbReference type="EMBL" id="JAUJEB010000015">
    <property type="protein sequence ID" value="MDN5217367.1"/>
    <property type="molecule type" value="Genomic_DNA"/>
</dbReference>
<dbReference type="Pfam" id="PF04542">
    <property type="entry name" value="Sigma70_r2"/>
    <property type="match status" value="1"/>
</dbReference>
<proteinExistence type="inferred from homology"/>
<organism evidence="7 8">
    <name type="scientific">Agaribacillus aureus</name>
    <dbReference type="NCBI Taxonomy" id="3051825"/>
    <lineage>
        <taxon>Bacteria</taxon>
        <taxon>Pseudomonadati</taxon>
        <taxon>Bacteroidota</taxon>
        <taxon>Cytophagia</taxon>
        <taxon>Cytophagales</taxon>
        <taxon>Splendidivirgaceae</taxon>
        <taxon>Agaribacillus</taxon>
    </lineage>
</organism>
<keyword evidence="3" id="KW-0731">Sigma factor</keyword>
<dbReference type="InterPro" id="IPR013249">
    <property type="entry name" value="RNA_pol_sigma70_r4_t2"/>
</dbReference>
<dbReference type="RefSeq" id="WP_346762703.1">
    <property type="nucleotide sequence ID" value="NZ_JAUJEB010000015.1"/>
</dbReference>
<dbReference type="SUPFAM" id="SSF88946">
    <property type="entry name" value="Sigma2 domain of RNA polymerase sigma factors"/>
    <property type="match status" value="1"/>
</dbReference>
<dbReference type="Proteomes" id="UP001172083">
    <property type="component" value="Unassembled WGS sequence"/>
</dbReference>
<comment type="caution">
    <text evidence="7">The sequence shown here is derived from an EMBL/GenBank/DDBJ whole genome shotgun (WGS) entry which is preliminary data.</text>
</comment>
<sequence length="207" mass="23799">MGDKKGGYSSETAKDKSGGVLIEQLKAGDEKAYETLYAHYQHKLRAYAYAITQSDIMAEEMVQEVFIKLWVDKKNLQPDLNFDYYIFKVTRNLAFNHLKKTARNERLKREQLARIANNNFSTQDNLTFEEYQRIVWEIAKKLPAQKKAIYELFHQKGLSNEAIAVQLGISLKTVQNNQSEIIKTIKANLRRLAGVTLPLLPVMVIFG</sequence>
<dbReference type="Gene3D" id="1.10.10.10">
    <property type="entry name" value="Winged helix-like DNA-binding domain superfamily/Winged helix DNA-binding domain"/>
    <property type="match status" value="1"/>
</dbReference>
<evidence type="ECO:0000256" key="2">
    <source>
        <dbReference type="ARBA" id="ARBA00023015"/>
    </source>
</evidence>
<gene>
    <name evidence="7" type="ORF">QQ020_35160</name>
</gene>
<keyword evidence="8" id="KW-1185">Reference proteome</keyword>
<dbReference type="InterPro" id="IPR014284">
    <property type="entry name" value="RNA_pol_sigma-70_dom"/>
</dbReference>
<evidence type="ECO:0000256" key="4">
    <source>
        <dbReference type="ARBA" id="ARBA00023163"/>
    </source>
</evidence>
<evidence type="ECO:0000259" key="6">
    <source>
        <dbReference type="Pfam" id="PF08281"/>
    </source>
</evidence>
<dbReference type="SUPFAM" id="SSF88659">
    <property type="entry name" value="Sigma3 and sigma4 domains of RNA polymerase sigma factors"/>
    <property type="match status" value="1"/>
</dbReference>
<reference evidence="7" key="1">
    <citation type="submission" date="2023-06" db="EMBL/GenBank/DDBJ databases">
        <title>Genomic of Agaribacillus aureum.</title>
        <authorList>
            <person name="Wang G."/>
        </authorList>
    </citation>
    <scope>NUCLEOTIDE SEQUENCE</scope>
    <source>
        <strain evidence="7">BMA12</strain>
    </source>
</reference>
<evidence type="ECO:0000256" key="3">
    <source>
        <dbReference type="ARBA" id="ARBA00023082"/>
    </source>
</evidence>
<dbReference type="PANTHER" id="PTHR43133:SF46">
    <property type="entry name" value="RNA POLYMERASE SIGMA-70 FACTOR ECF SUBFAMILY"/>
    <property type="match status" value="1"/>
</dbReference>
<dbReference type="InterPro" id="IPR013325">
    <property type="entry name" value="RNA_pol_sigma_r2"/>
</dbReference>
<dbReference type="PANTHER" id="PTHR43133">
    <property type="entry name" value="RNA POLYMERASE ECF-TYPE SIGMA FACTO"/>
    <property type="match status" value="1"/>
</dbReference>
<dbReference type="InterPro" id="IPR007627">
    <property type="entry name" value="RNA_pol_sigma70_r2"/>
</dbReference>
<evidence type="ECO:0000313" key="7">
    <source>
        <dbReference type="EMBL" id="MDN5217367.1"/>
    </source>
</evidence>
<feature type="domain" description="RNA polymerase sigma-70 region 2" evidence="5">
    <location>
        <begin position="36"/>
        <end position="103"/>
    </location>
</feature>
<dbReference type="InterPro" id="IPR013324">
    <property type="entry name" value="RNA_pol_sigma_r3/r4-like"/>
</dbReference>
<evidence type="ECO:0000259" key="5">
    <source>
        <dbReference type="Pfam" id="PF04542"/>
    </source>
</evidence>
<feature type="domain" description="RNA polymerase sigma factor 70 region 4 type 2" evidence="6">
    <location>
        <begin position="134"/>
        <end position="176"/>
    </location>
</feature>
<keyword evidence="4" id="KW-0804">Transcription</keyword>
<dbReference type="Gene3D" id="1.10.1740.10">
    <property type="match status" value="1"/>
</dbReference>
<comment type="similarity">
    <text evidence="1">Belongs to the sigma-70 factor family. ECF subfamily.</text>
</comment>
<dbReference type="InterPro" id="IPR036388">
    <property type="entry name" value="WH-like_DNA-bd_sf"/>
</dbReference>
<dbReference type="Pfam" id="PF08281">
    <property type="entry name" value="Sigma70_r4_2"/>
    <property type="match status" value="1"/>
</dbReference>
<keyword evidence="2" id="KW-0805">Transcription regulation</keyword>
<name>A0ABT8LKC1_9BACT</name>
<protein>
    <submittedName>
        <fullName evidence="7">Sigma-70 family RNA polymerase sigma factor</fullName>
    </submittedName>
</protein>